<organism evidence="2 3">
    <name type="scientific">Anisodus acutangulus</name>
    <dbReference type="NCBI Taxonomy" id="402998"/>
    <lineage>
        <taxon>Eukaryota</taxon>
        <taxon>Viridiplantae</taxon>
        <taxon>Streptophyta</taxon>
        <taxon>Embryophyta</taxon>
        <taxon>Tracheophyta</taxon>
        <taxon>Spermatophyta</taxon>
        <taxon>Magnoliopsida</taxon>
        <taxon>eudicotyledons</taxon>
        <taxon>Gunneridae</taxon>
        <taxon>Pentapetalae</taxon>
        <taxon>asterids</taxon>
        <taxon>lamiids</taxon>
        <taxon>Solanales</taxon>
        <taxon>Solanaceae</taxon>
        <taxon>Solanoideae</taxon>
        <taxon>Hyoscyameae</taxon>
        <taxon>Anisodus</taxon>
    </lineage>
</organism>
<gene>
    <name evidence="2" type="ORF">K7X08_037763</name>
</gene>
<feature type="coiled-coil region" evidence="1">
    <location>
        <begin position="165"/>
        <end position="230"/>
    </location>
</feature>
<proteinExistence type="predicted"/>
<dbReference type="OrthoDB" id="684301at2759"/>
<protein>
    <submittedName>
        <fullName evidence="2">Uncharacterized protein</fullName>
    </submittedName>
</protein>
<reference evidence="3" key="1">
    <citation type="journal article" date="2023" name="Proc. Natl. Acad. Sci. U.S.A.">
        <title>Genomic and structural basis for evolution of tropane alkaloid biosynthesis.</title>
        <authorList>
            <person name="Wanga Y.-J."/>
            <person name="Taina T."/>
            <person name="Yua J.-Y."/>
            <person name="Lia J."/>
            <person name="Xua B."/>
            <person name="Chenc J."/>
            <person name="D'Auriad J.C."/>
            <person name="Huanga J.-P."/>
            <person name="Huanga S.-X."/>
        </authorList>
    </citation>
    <scope>NUCLEOTIDE SEQUENCE [LARGE SCALE GENOMIC DNA]</scope>
    <source>
        <strain evidence="3">cv. KIB-2019</strain>
    </source>
</reference>
<evidence type="ECO:0000313" key="2">
    <source>
        <dbReference type="EMBL" id="KAJ8570791.1"/>
    </source>
</evidence>
<evidence type="ECO:0000313" key="3">
    <source>
        <dbReference type="Proteomes" id="UP001152561"/>
    </source>
</evidence>
<dbReference type="Proteomes" id="UP001152561">
    <property type="component" value="Unassembled WGS sequence"/>
</dbReference>
<name>A0A9Q1RSB6_9SOLA</name>
<dbReference type="EMBL" id="JAJAGQ010000002">
    <property type="protein sequence ID" value="KAJ8570791.1"/>
    <property type="molecule type" value="Genomic_DNA"/>
</dbReference>
<keyword evidence="3" id="KW-1185">Reference proteome</keyword>
<dbReference type="AlphaFoldDB" id="A0A9Q1RSB6"/>
<accession>A0A9Q1RSB6</accession>
<comment type="caution">
    <text evidence="2">The sequence shown here is derived from an EMBL/GenBank/DDBJ whole genome shotgun (WGS) entry which is preliminary data.</text>
</comment>
<keyword evidence="1" id="KW-0175">Coiled coil</keyword>
<sequence>MNCRSNLPRVCNWQSAKSHHRGWFTTNFKELETNQIIWSLEPTSDESNTDIIKELIETENRLTWPDMKPRSSVDTSSHIDHNVKNGFQSMVHLTVDLETESESESNRMAYGMQNLSSDEFSLPETVSRSSVCHYLGTEKELTGCPQTSGAEADVAIVISSDDDWEDDLKKKSLTLEEQIVQLKNKIGDLTRENKILKKQLFSSLKFEEQSKKLKDEIENLRQENQELSLSTNCLVTRLQNIVLDGTANTLDDEIIENNL</sequence>
<evidence type="ECO:0000256" key="1">
    <source>
        <dbReference type="SAM" id="Coils"/>
    </source>
</evidence>